<accession>A0AAU9DDY6</accession>
<feature type="domain" description="Fibronectin type-III" evidence="2">
    <location>
        <begin position="36"/>
        <end position="123"/>
    </location>
</feature>
<dbReference type="InterPro" id="IPR036116">
    <property type="entry name" value="FN3_sf"/>
</dbReference>
<dbReference type="InterPro" id="IPR002372">
    <property type="entry name" value="PQQ_rpt_dom"/>
</dbReference>
<dbReference type="Pfam" id="PF13290">
    <property type="entry name" value="CHB_HEX_C_1"/>
    <property type="match status" value="1"/>
</dbReference>
<dbReference type="KEGG" id="haby:HLVA_21340"/>
<dbReference type="InterPro" id="IPR059177">
    <property type="entry name" value="GH29D-like_dom"/>
</dbReference>
<dbReference type="PANTHER" id="PTHR34512:SF30">
    <property type="entry name" value="OUTER MEMBRANE PROTEIN ASSEMBLY FACTOR BAMB"/>
    <property type="match status" value="1"/>
</dbReference>
<dbReference type="PANTHER" id="PTHR34512">
    <property type="entry name" value="CELL SURFACE PROTEIN"/>
    <property type="match status" value="1"/>
</dbReference>
<dbReference type="CDD" id="cd00063">
    <property type="entry name" value="FN3"/>
    <property type="match status" value="1"/>
</dbReference>
<dbReference type="Proteomes" id="UP001321582">
    <property type="component" value="Plasmid pHIC"/>
</dbReference>
<dbReference type="SMART" id="SM00060">
    <property type="entry name" value="FN3"/>
    <property type="match status" value="3"/>
</dbReference>
<keyword evidence="3" id="KW-0614">Plasmid</keyword>
<dbReference type="Pfam" id="PF13360">
    <property type="entry name" value="PQQ_2"/>
    <property type="match status" value="2"/>
</dbReference>
<geneLocation type="plasmid" evidence="3 4">
    <name>pHIC</name>
</geneLocation>
<dbReference type="Pfam" id="PF13205">
    <property type="entry name" value="Big_5"/>
    <property type="match status" value="1"/>
</dbReference>
<dbReference type="Gene3D" id="2.60.120.380">
    <property type="match status" value="4"/>
</dbReference>
<sequence>MKRKILWKSLFMFLGLMLLAVGCFEKPVEEAVTLSPPTNLQVVQKDETFIQFSWRGVSGAEGYKIYKSSTSYGTFVQIGNSPVVVYRDEELNPGTTYYYRVKAYKGTVESQFSQVLQATTSEKPKIINITPAKDSTGVSINTKVVITFDKDMDSGTLTSNNVYLMKSVGLETITSAITYNNKILTLTPSSPLNYNTEYTILISYKVKDINGNGVESTLSSFTTEQETVVNTAPTAPTNPTPANNAIDITTNSAITWQASTDSDGDAITYDIYLDETTSPAIKVASDLSVVTYSPTLGVGKTYYWKVVAKDGKGGETSSEIWKFTTISQTVTYNVGDKVWEFNSGTAMYSSPATGNNGVIYIGSNDDNLYAINQDGTEKWECKLDYDAGTPAVGSDGTIYGGSKKETLYAIDPTDGTKKWSFTEGGGFINSAPAIGKDGTIYFGTSGNILYAINPNGTKKWSFTVDNNIQISPVIAYDGTIYVGSSSGTIYAVDSDGTKKWEFTENGSSVNGLAIGTDGIVYVIAIKNIYAINPDGTKKWEYEISSSTTTPTQLVIGSDDTLYFGAQILESDWVNKIFAVDKNGSKLWEKTIDEDIQNGPALGDNGNIYYITYGKLEVFDTNGTKKWEFDAEDGMYGNDSSPLILNNRVYFGTSKGKLCAIYDNVGGVADSPWPMVGHDTYHTGVTHLETITPSNTPPTAPTNPTPINNAVDVSTAIVLEWDRSSDSDGDTVTYDVYLDETTNPITKVAKDLSTYYLGISLDNGKTYYWKVVAKDGKGGETSSEIWKFTTINSTISKVETPTASQTGGEVAVGTKVSLSCSTTGTAIYYTLDGTDPTKSDTEYIGEITIDSDITIKAFATKDGMTDSDILTVSYTVTAATSDGDSFADAIPLNVEETIANYLGAESDGVTDSKDWYKVTLSSPGALTITVTGTTRIDVYDSNNTYQGGVSEAENPTYTNNFTAGTYYFQLSSSQVGAYEISATFVAGGTFANEEDPTGDYDSSSNTSRNDTFETAYGLGLGTENSKKGYLKYRNDKWKEDTSDWYKVTLSSPGALTITVTGTTRIDIYDSNDTYQGGVSEAANPTYTNNFTAGTYYFQLSSSQVGAYEIGATFVAGGTFVNEEDPTGDYDSSSNTSRNDTFETAYGLGLGTENSKKGYLEYRNDKWKEDTSDWYKVTLSSPGALTITVTGTTRIDIYDSNDTYQGGVSEAANPTYTNNFTTGTYYFQLSSSQVGVYEIGATFVAGGTFANEEDPTGDYDSSSNTSRNDTFETAYGLGLGIENSKKGYLEYRNDKWKEDTSDWYKVTLSSPGELTITVTGTTRIDVYDSNDTYQGGVSEAANPTYTENLTAGTYYFQLSSSQVGAYEISAELPIFKAVNDPTTLNSNMESIGLSSDGLDTYMFFRNSDLEYNVPNVYVTKKSGDSDWTLLGTNPVGTAYTGTYSSLEMTVYNNIPYIAYSDDEYGQKCSVKKYDNGSWSYVGTAGFAEAADSAYRGMVIDSNDKIYVTVDLSSGLTVYEYDGSSWTKGDYLSTEATSSTKLKLVNNIPYIIYEDNAAYGSTTQKIVIKKRGTAGWENVMEITGTGDIRNNYLDFVVLNDDIYISYYSKDDDKLYIKKYSSGNLSDITGNLTAYQYAQGIGMAIYENTVFLALSESATSGKSLAFYKYVNDTWTKVGDSFNENSTIYNIKLKSNENSMECSLVTSDKNIKVYKY</sequence>
<dbReference type="InterPro" id="IPR015943">
    <property type="entry name" value="WD40/YVTN_repeat-like_dom_sf"/>
</dbReference>
<dbReference type="InterPro" id="IPR018391">
    <property type="entry name" value="PQQ_b-propeller_rpt"/>
</dbReference>
<evidence type="ECO:0000256" key="1">
    <source>
        <dbReference type="ARBA" id="ARBA00022729"/>
    </source>
</evidence>
<dbReference type="Gene3D" id="2.60.40.1220">
    <property type="match status" value="1"/>
</dbReference>
<proteinExistence type="predicted"/>
<dbReference type="SMART" id="SM00564">
    <property type="entry name" value="PQQ"/>
    <property type="match status" value="7"/>
</dbReference>
<evidence type="ECO:0000313" key="4">
    <source>
        <dbReference type="Proteomes" id="UP001321582"/>
    </source>
</evidence>
<dbReference type="InterPro" id="IPR014755">
    <property type="entry name" value="Cu-Rt/internalin_Ig-like"/>
</dbReference>
<evidence type="ECO:0000313" key="3">
    <source>
        <dbReference type="EMBL" id="BDU51565.1"/>
    </source>
</evidence>
<reference evidence="3 4" key="1">
    <citation type="submission" date="2022-11" db="EMBL/GenBank/DDBJ databases">
        <title>Haliovirga abyssi gen. nov., sp. nov., a mesophilic fermentative bacterium isolated from the Iheya North hydrothermal field and the proposal of Haliovirgaceae fam. nov.</title>
        <authorList>
            <person name="Miyazaki U."/>
            <person name="Tame A."/>
            <person name="Miyazaki J."/>
            <person name="Takai K."/>
            <person name="Sawayama S."/>
            <person name="Kitajima M."/>
            <person name="Okamoto A."/>
            <person name="Nakagawa S."/>
        </authorList>
    </citation>
    <scope>NUCLEOTIDE SEQUENCE [LARGE SCALE GENOMIC DNA]</scope>
    <source>
        <strain evidence="3 4">IC12</strain>
        <plasmid evidence="3 4">pHIC</plasmid>
    </source>
</reference>
<dbReference type="EMBL" id="AP027060">
    <property type="protein sequence ID" value="BDU51565.1"/>
    <property type="molecule type" value="Genomic_DNA"/>
</dbReference>
<evidence type="ECO:0000259" key="2">
    <source>
        <dbReference type="PROSITE" id="PS50853"/>
    </source>
</evidence>
<gene>
    <name evidence="3" type="ORF">HLVA_21340</name>
</gene>
<dbReference type="Gene3D" id="2.60.40.10">
    <property type="entry name" value="Immunoglobulins"/>
    <property type="match status" value="3"/>
</dbReference>
<protein>
    <recommendedName>
        <fullName evidence="2">Fibronectin type-III domain-containing protein</fullName>
    </recommendedName>
</protein>
<keyword evidence="1" id="KW-0732">Signal</keyword>
<name>A0AAU9DDY6_9FUSO</name>
<dbReference type="Pfam" id="PF00041">
    <property type="entry name" value="fn3"/>
    <property type="match status" value="1"/>
</dbReference>
<dbReference type="SUPFAM" id="SSF89260">
    <property type="entry name" value="Collagen-binding domain"/>
    <property type="match status" value="3"/>
</dbReference>
<dbReference type="RefSeq" id="WP_307905646.1">
    <property type="nucleotide sequence ID" value="NZ_AP027060.1"/>
</dbReference>
<dbReference type="PROSITE" id="PS51257">
    <property type="entry name" value="PROKAR_LIPOPROTEIN"/>
    <property type="match status" value="1"/>
</dbReference>
<dbReference type="InterPro" id="IPR011047">
    <property type="entry name" value="Quinoprotein_ADH-like_sf"/>
</dbReference>
<keyword evidence="4" id="KW-1185">Reference proteome</keyword>
<dbReference type="Gene3D" id="2.40.10.480">
    <property type="match status" value="2"/>
</dbReference>
<dbReference type="SUPFAM" id="SSF49265">
    <property type="entry name" value="Fibronectin type III"/>
    <property type="match status" value="3"/>
</dbReference>
<dbReference type="SUPFAM" id="SSF50998">
    <property type="entry name" value="Quinoprotein alcohol dehydrogenase-like"/>
    <property type="match status" value="2"/>
</dbReference>
<dbReference type="InterPro" id="IPR003961">
    <property type="entry name" value="FN3_dom"/>
</dbReference>
<dbReference type="Gene3D" id="2.130.10.10">
    <property type="entry name" value="YVTN repeat-like/Quinoprotein amine dehydrogenase"/>
    <property type="match status" value="1"/>
</dbReference>
<organism evidence="3 4">
    <name type="scientific">Haliovirga abyssi</name>
    <dbReference type="NCBI Taxonomy" id="2996794"/>
    <lineage>
        <taxon>Bacteria</taxon>
        <taxon>Fusobacteriati</taxon>
        <taxon>Fusobacteriota</taxon>
        <taxon>Fusobacteriia</taxon>
        <taxon>Fusobacteriales</taxon>
        <taxon>Haliovirgaceae</taxon>
        <taxon>Haliovirga</taxon>
    </lineage>
</organism>
<dbReference type="PROSITE" id="PS50853">
    <property type="entry name" value="FN3"/>
    <property type="match status" value="2"/>
</dbReference>
<feature type="domain" description="Fibronectin type-III" evidence="2">
    <location>
        <begin position="699"/>
        <end position="792"/>
    </location>
</feature>
<dbReference type="InterPro" id="IPR013783">
    <property type="entry name" value="Ig-like_fold"/>
</dbReference>
<dbReference type="InterPro" id="IPR032812">
    <property type="entry name" value="SbsA_Ig"/>
</dbReference>